<feature type="compositionally biased region" description="Pro residues" evidence="3">
    <location>
        <begin position="263"/>
        <end position="274"/>
    </location>
</feature>
<evidence type="ECO:0000313" key="5">
    <source>
        <dbReference type="EMBL" id="CAB3245132.1"/>
    </source>
</evidence>
<dbReference type="Gene3D" id="1.10.20.10">
    <property type="entry name" value="Histone, subunit A"/>
    <property type="match status" value="1"/>
</dbReference>
<evidence type="ECO:0000259" key="4">
    <source>
        <dbReference type="Pfam" id="PF00808"/>
    </source>
</evidence>
<proteinExistence type="predicted"/>
<dbReference type="GO" id="GO:0016251">
    <property type="term" value="F:RNA polymerase II general transcription initiation factor activity"/>
    <property type="evidence" value="ECO:0007669"/>
    <property type="project" value="TreeGrafter"/>
</dbReference>
<keyword evidence="2" id="KW-0539">Nucleus</keyword>
<dbReference type="GO" id="GO:0001046">
    <property type="term" value="F:core promoter sequence-specific DNA binding"/>
    <property type="evidence" value="ECO:0007669"/>
    <property type="project" value="TreeGrafter"/>
</dbReference>
<dbReference type="InterPro" id="IPR009072">
    <property type="entry name" value="Histone-fold"/>
</dbReference>
<dbReference type="EMBL" id="CADEBD010000324">
    <property type="protein sequence ID" value="CAB3245132.1"/>
    <property type="molecule type" value="Genomic_DNA"/>
</dbReference>
<name>A0A8S1AID2_ARCPL</name>
<feature type="region of interest" description="Disordered" evidence="3">
    <location>
        <begin position="247"/>
        <end position="274"/>
    </location>
</feature>
<protein>
    <recommendedName>
        <fullName evidence="4">Transcription factor CBF/NF-Y/archaeal histone domain-containing protein</fullName>
    </recommendedName>
</protein>
<dbReference type="InterPro" id="IPR003958">
    <property type="entry name" value="CBFA_NFYB_domain"/>
</dbReference>
<sequence>MRAELDFFQTKEISPISDNPLFTTTPRTLELFVESLLRKAMQVTVARNAKTLSPSHVKQCILAESKFDFLRDLVKNIPDVSAAEEKEMMSAESSPNSSRFSDMTVPPRRIAREDSNSSSSSDIKVVPLPQPPAVIREHLKIPLTTEPELPQKPIRTETVTSPAADVAIDLSKKSVDSKPVVTANFYQETLLTDEVQHRSVITVNPTYTSPQPSTSYTQEPLKLEPVPKPFFVENPLVTTRTPVNAVPRIPISPGPRMTTTPAPRTPLTPTPRTPVTPILNIDFTKNLTNPEIKLLDTASVNIVSVPKNEKNSIRQFHRQNSKPPKPDIKKIEIKPVVAVPVDIDSLNSGNLQIDEDYDT</sequence>
<evidence type="ECO:0000256" key="1">
    <source>
        <dbReference type="ARBA" id="ARBA00004123"/>
    </source>
</evidence>
<dbReference type="GO" id="GO:0017054">
    <property type="term" value="C:negative cofactor 2 complex"/>
    <property type="evidence" value="ECO:0007669"/>
    <property type="project" value="TreeGrafter"/>
</dbReference>
<evidence type="ECO:0000256" key="3">
    <source>
        <dbReference type="SAM" id="MobiDB-lite"/>
    </source>
</evidence>
<reference evidence="5 6" key="1">
    <citation type="submission" date="2020-04" db="EMBL/GenBank/DDBJ databases">
        <authorList>
            <person name="Wallbank WR R."/>
            <person name="Pardo Diaz C."/>
            <person name="Kozak K."/>
            <person name="Martin S."/>
            <person name="Jiggins C."/>
            <person name="Moest M."/>
            <person name="Warren A I."/>
            <person name="Byers J.R.P. K."/>
            <person name="Montejo-Kovacevich G."/>
            <person name="Yen C E."/>
        </authorList>
    </citation>
    <scope>NUCLEOTIDE SEQUENCE [LARGE SCALE GENOMIC DNA]</scope>
</reference>
<organism evidence="5 6">
    <name type="scientific">Arctia plantaginis</name>
    <name type="common">Wood tiger moth</name>
    <name type="synonym">Phalaena plantaginis</name>
    <dbReference type="NCBI Taxonomy" id="874455"/>
    <lineage>
        <taxon>Eukaryota</taxon>
        <taxon>Metazoa</taxon>
        <taxon>Ecdysozoa</taxon>
        <taxon>Arthropoda</taxon>
        <taxon>Hexapoda</taxon>
        <taxon>Insecta</taxon>
        <taxon>Pterygota</taxon>
        <taxon>Neoptera</taxon>
        <taxon>Endopterygota</taxon>
        <taxon>Lepidoptera</taxon>
        <taxon>Glossata</taxon>
        <taxon>Ditrysia</taxon>
        <taxon>Noctuoidea</taxon>
        <taxon>Erebidae</taxon>
        <taxon>Arctiinae</taxon>
        <taxon>Arctia</taxon>
    </lineage>
</organism>
<evidence type="ECO:0000313" key="6">
    <source>
        <dbReference type="Proteomes" id="UP000494256"/>
    </source>
</evidence>
<feature type="region of interest" description="Disordered" evidence="3">
    <location>
        <begin position="85"/>
        <end position="104"/>
    </location>
</feature>
<dbReference type="SUPFAM" id="SSF47113">
    <property type="entry name" value="Histone-fold"/>
    <property type="match status" value="1"/>
</dbReference>
<dbReference type="OrthoDB" id="1844at2759"/>
<accession>A0A8S1AID2</accession>
<feature type="domain" description="Transcription factor CBF/NF-Y/archaeal histone" evidence="4">
    <location>
        <begin position="27"/>
        <end position="61"/>
    </location>
</feature>
<dbReference type="PANTHER" id="PTHR10252">
    <property type="entry name" value="HISTONE-LIKE TRANSCRIPTION FACTOR CCAAT-RELATED"/>
    <property type="match status" value="1"/>
</dbReference>
<gene>
    <name evidence="5" type="ORF">APLA_LOCUS10957</name>
</gene>
<dbReference type="GO" id="GO:0046982">
    <property type="term" value="F:protein heterodimerization activity"/>
    <property type="evidence" value="ECO:0007669"/>
    <property type="project" value="InterPro"/>
</dbReference>
<comment type="caution">
    <text evidence="5">The sequence shown here is derived from an EMBL/GenBank/DDBJ whole genome shotgun (WGS) entry which is preliminary data.</text>
</comment>
<dbReference type="PANTHER" id="PTHR10252:SF5">
    <property type="entry name" value="DR1-ASSOCIATED COREPRESSOR"/>
    <property type="match status" value="1"/>
</dbReference>
<comment type="subcellular location">
    <subcellularLocation>
        <location evidence="1">Nucleus</location>
    </subcellularLocation>
</comment>
<dbReference type="InterPro" id="IPR050568">
    <property type="entry name" value="Transcr_DNA_Rep_Reg"/>
</dbReference>
<dbReference type="Pfam" id="PF00808">
    <property type="entry name" value="CBFD_NFYB_HMF"/>
    <property type="match status" value="1"/>
</dbReference>
<dbReference type="Proteomes" id="UP000494256">
    <property type="component" value="Unassembled WGS sequence"/>
</dbReference>
<evidence type="ECO:0000256" key="2">
    <source>
        <dbReference type="ARBA" id="ARBA00023242"/>
    </source>
</evidence>
<dbReference type="AlphaFoldDB" id="A0A8S1AID2"/>